<feature type="region of interest" description="Disordered" evidence="10">
    <location>
        <begin position="2831"/>
        <end position="2851"/>
    </location>
</feature>
<dbReference type="SUPFAM" id="SSF56112">
    <property type="entry name" value="Protein kinase-like (PK-like)"/>
    <property type="match status" value="1"/>
</dbReference>
<comment type="similarity">
    <text evidence="1 9">Belongs to the PI3/PI4-kinase family.</text>
</comment>
<dbReference type="PROSITE" id="PS51189">
    <property type="entry name" value="FAT"/>
    <property type="match status" value="1"/>
</dbReference>
<dbReference type="InterPro" id="IPR036738">
    <property type="entry name" value="FRB_sf"/>
</dbReference>
<evidence type="ECO:0000259" key="12">
    <source>
        <dbReference type="PROSITE" id="PS51189"/>
    </source>
</evidence>
<keyword evidence="15" id="KW-1185">Reference proteome</keyword>
<feature type="compositionally biased region" description="Low complexity" evidence="10">
    <location>
        <begin position="912"/>
        <end position="928"/>
    </location>
</feature>
<dbReference type="SUPFAM" id="SSF47212">
    <property type="entry name" value="FKBP12-rapamycin-binding domain of FKBP-rapamycin-associated protein (FRAP)"/>
    <property type="match status" value="1"/>
</dbReference>
<evidence type="ECO:0000256" key="5">
    <source>
        <dbReference type="ARBA" id="ARBA00022777"/>
    </source>
</evidence>
<feature type="compositionally biased region" description="Basic residues" evidence="10">
    <location>
        <begin position="1004"/>
        <end position="1015"/>
    </location>
</feature>
<comment type="catalytic activity">
    <reaction evidence="7 9">
        <text>L-threonyl-[protein] + ATP = O-phospho-L-threonyl-[protein] + ADP + H(+)</text>
        <dbReference type="Rhea" id="RHEA:46608"/>
        <dbReference type="Rhea" id="RHEA-COMP:11060"/>
        <dbReference type="Rhea" id="RHEA-COMP:11605"/>
        <dbReference type="ChEBI" id="CHEBI:15378"/>
        <dbReference type="ChEBI" id="CHEBI:30013"/>
        <dbReference type="ChEBI" id="CHEBI:30616"/>
        <dbReference type="ChEBI" id="CHEBI:61977"/>
        <dbReference type="ChEBI" id="CHEBI:456216"/>
        <dbReference type="EC" id="2.7.11.1"/>
    </reaction>
</comment>
<evidence type="ECO:0000313" key="14">
    <source>
        <dbReference type="EMBL" id="KAJ6236572.1"/>
    </source>
</evidence>
<dbReference type="InterPro" id="IPR026683">
    <property type="entry name" value="TOR_cat"/>
</dbReference>
<dbReference type="Pfam" id="PF02259">
    <property type="entry name" value="FAT"/>
    <property type="match status" value="1"/>
</dbReference>
<evidence type="ECO:0000256" key="7">
    <source>
        <dbReference type="ARBA" id="ARBA00047899"/>
    </source>
</evidence>
<feature type="domain" description="PI3K/PI4K catalytic" evidence="11">
    <location>
        <begin position="2546"/>
        <end position="2866"/>
    </location>
</feature>
<keyword evidence="6 9" id="KW-0067">ATP-binding</keyword>
<evidence type="ECO:0000259" key="13">
    <source>
        <dbReference type="PROSITE" id="PS51190"/>
    </source>
</evidence>
<evidence type="ECO:0000256" key="8">
    <source>
        <dbReference type="ARBA" id="ARBA00048679"/>
    </source>
</evidence>
<dbReference type="PROSITE" id="PS50290">
    <property type="entry name" value="PI3_4_KINASE_3"/>
    <property type="match status" value="1"/>
</dbReference>
<dbReference type="InterPro" id="IPR016024">
    <property type="entry name" value="ARM-type_fold"/>
</dbReference>
<dbReference type="Gene3D" id="1.25.10.10">
    <property type="entry name" value="Leucine-rich Repeat Variant"/>
    <property type="match status" value="4"/>
</dbReference>
<dbReference type="SMART" id="SM00146">
    <property type="entry name" value="PI3Kc"/>
    <property type="match status" value="1"/>
</dbReference>
<feature type="domain" description="FAT" evidence="12">
    <location>
        <begin position="1591"/>
        <end position="2336"/>
    </location>
</feature>
<gene>
    <name evidence="14" type="ORF">M0813_27961</name>
</gene>
<feature type="region of interest" description="Disordered" evidence="10">
    <location>
        <begin position="2072"/>
        <end position="2144"/>
    </location>
</feature>
<protein>
    <recommendedName>
        <fullName evidence="9">Serine/threonine-protein kinase TOR</fullName>
        <ecNumber evidence="9">2.7.11.1</ecNumber>
    </recommendedName>
</protein>
<keyword evidence="2 9" id="KW-0808">Transferase</keyword>
<feature type="region of interest" description="Disordered" evidence="10">
    <location>
        <begin position="1428"/>
        <end position="1483"/>
    </location>
</feature>
<dbReference type="PANTHER" id="PTHR11139">
    <property type="entry name" value="ATAXIA TELANGIECTASIA MUTATED ATM -RELATED"/>
    <property type="match status" value="1"/>
</dbReference>
<dbReference type="Gene3D" id="1.20.120.150">
    <property type="entry name" value="FKBP12-rapamycin binding domain"/>
    <property type="match status" value="1"/>
</dbReference>
<dbReference type="InterPro" id="IPR003151">
    <property type="entry name" value="PIK-rel_kinase_FAT"/>
</dbReference>
<dbReference type="Pfam" id="PF11865">
    <property type="entry name" value="mTOR_dom"/>
    <property type="match status" value="2"/>
</dbReference>
<feature type="compositionally biased region" description="Basic and acidic residues" evidence="10">
    <location>
        <begin position="1432"/>
        <end position="1446"/>
    </location>
</feature>
<dbReference type="Pfam" id="PF08771">
    <property type="entry name" value="FRB_dom"/>
    <property type="match status" value="1"/>
</dbReference>
<dbReference type="Proteomes" id="UP001150062">
    <property type="component" value="Unassembled WGS sequence"/>
</dbReference>
<dbReference type="InterPro" id="IPR014009">
    <property type="entry name" value="PIK_FAT"/>
</dbReference>
<keyword evidence="3" id="KW-0677">Repeat</keyword>
<dbReference type="InterPro" id="IPR050517">
    <property type="entry name" value="DDR_Repair_Kinase"/>
</dbReference>
<evidence type="ECO:0000256" key="6">
    <source>
        <dbReference type="ARBA" id="ARBA00022840"/>
    </source>
</evidence>
<evidence type="ECO:0000256" key="4">
    <source>
        <dbReference type="ARBA" id="ARBA00022741"/>
    </source>
</evidence>
<dbReference type="Pfam" id="PF02260">
    <property type="entry name" value="FATC"/>
    <property type="match status" value="1"/>
</dbReference>
<evidence type="ECO:0000256" key="2">
    <source>
        <dbReference type="ARBA" id="ARBA00022679"/>
    </source>
</evidence>
<sequence length="2935" mass="339927">MSDQLLKEFDNLFHEIGSRDPIKQQISLRQFQNWLKTLSRKLSRTHLQLFLSDLKIRIFDLVRSQNFNHKIRGVLAYDQLIKSKIEENSSNIKRLGNYLKNLLSINNKQIIKISTVILGNLASVTDSLNSHFVVHQLKCALEWLGGSSVNMRKYAALLIFQELSKATPSIVMVYLPKLFQAITSIISGENKTLRRIAVNTLSQSLSMILNRDDLYKNKIYQGLYNYALKGFEENTLLFVTSSIHILSKLFGNGSEFVKNKFEESCKLIFGNKYLKDKELRHIIISGLPKIAKYNKQEFSKRYQKKTLNLIINGIKKDIRHRSLIFESLAELIQSLGVLIKEDLSTILDIIKKSLYVNKKKYYCDSSLVCIGKLSEIFKEQFLDILYEEEIFDLLFEIPLCNGLIDVLITISENIPKLLFEIQNKLFQTLLISIYEKPTNEPEMISALFELGLVSTNRKNNTIKDKSNDKLLLTLKTFRIFKFEGFDLLEIVREQLLKYLDHEVFNIRYETVLTCLKIIEKQIPNYNYYNNGNENKGGGDGEGEGEGDGDGGDGHHHDRYNNSTATPYEGSGSYEAYVEYGSYESYSGYGGYVEIIVSEILERLLNVSVTDNDSDLRLMILKNLKPIFDPYLSQNENLKILNIAMSDNIYEIKYEAITIIGRLARRNPGCIIPYLRKQLIQLFLKIEHPGFSHIILESCQLLAHLIESSQLVIFPYSISLMEKLITKLSFNEENSIEEAMITTSILKSIGELCKIGGEKMKIYVYRILPILIEMFQDTAFPIRRQTSLKTLGQLIQNTGFVVEPYNLILNLLPTLLKIYKTERDWSIQRQVLNVIGIIGALDPYIYKRNLNLIKINASGRKNKKKRQFAFLNSNISSLRKSYPKKKNSFNLNGNKLNTNNIIVQGNDRNLNINNLNNNLKNGNNHNTNGNGNGNGNQKDSHNNNNNNGNSNNNGGNGNNGSGNNNNKKLLLNNNFLGYKNFPTPLLNNNQSMLKRHQQNQNQQQQHHHHHHQQQHHHQQEQQRRREFQNQSIHRDNLLYQTNNLLIKYENDPFDFAENIVVGLDDEEQESQNSNDISSILPKFGKSLEDDYYPKICIIALSRVLNDPKKTTYLKETLDALKIIISNLGISCVPFLPTIVPTFLNIFYGCDLKLQKALFRQLKDLVKIVRHNIKPYLNDILILIEQFWDPSLYIQIISLIEVLSKTFEKNFQSKLPSLIYKMIEILQFDNTKNKKATLTVLHCFEVIGIQLEGYLHLIIPILIELLNINQDLDLQIIQTLTKLSKQIDLSEYLTIIIRSLLNCLQANNEKLREKIIALICLLLVHFNSNFEIFLPIIKKTLLKYNIKNGHFEEFLQNYYLNNSQTFIDSEKFLEYEFDFNEIKEDPQSQIDNLENIKKLQISQEILQSNWKINTENTSLNHNFDHTLLSGGAGVDEKNEKNGEDENNKKRINNQNNNNVNNNNNNNNNGSGGGSGSGSSGGTNNNINNINNEEKWNIWYQKLCLIFFQESPSPALRSCSALAHLYNEFAEQLFNIVFLSCWNELDENFQQDLIFNLECALNSKTIPIKILQRLLNLCEFMEHVDRPLPIPYKKLGLIAERGHNYAQALHYLEIEFKQNPSEEILLSLISINNQIQQPKSAMGILTYAQKSFNIELKETWFEELKRWEEALEAYELNEKKYLNNSNNSTGGGNNNKKNNNKNKKNNNNNNNNKSQQLNNKSNQKKKKMKIIEENEKKKKTSFNYQLGKMRCLLALGEWDKLNILCKNVWEIVDSNQKIQMAEYAAKASWNLGNWRLMSKYVSVMLGNNIEGCFLKAVLNVHQEKYNQALHEIEQTRKLLGERTLNLINESYSRAYTDFVGYQQLIELEEVIEYKKLKGINPKRQKTIKKSWVKRLLNVQQDLTVWQDILSIHSIVIPPKNYIDIWIRFSKIARISGNKKLSEKFIFHLLKNTNSGSSGNISSGGGGSNQKKILNKINTNFKNFNVNNNNNDLSKILQNGSNNYNHVTEITVDENKNKSLRFKKEFEQDSKINFKTSNPKVIYAYLKHLWKMEEKEKAIYGLKASINAMPINSINKKSNLNEFDNNDSEMDDDDDDDVDEYDYDDEDDDDDDDGDDDEDDDDDDDDDNNDNNDDDEYSDDEKDNFTIMNKNRRKNNHKLWTSGLQARFHLKLGEWNLAIQSELSHKMVKGILNSFYTATKYDNKWYKAWHSWALMNFLTVNNLEKEFGIISNKKKNYLSSAIKGFFKSISLSPPGKSIQDTLRLLTLWFRYGTHIEVTNALTEEFKTISINTWLRVIPQLIARIHTTIIPVRKLLHILLGEIGKIHPQALIYPLTVAVQSQSDRHQRKYIKDCKQCNGNGCDECIINNKNLNKMKNKTTTQESEAEKILTKMKIHSSILVEEAELVSQELIRVAILLKEKWHEALDDCLRIFFGEKDSQSMLAILKPLHDDLQNGPKTKNEKIFFQTYGKRLNEAWNYCIQFMKSKNKKKLEHAWSIYYPLFKKMGHEIPQITHLDLDRVSPKLDQANDFELALPGTYVANKEIVKISKFSKKFEIISSKQRPRKVKIFGNNGLVYQFLLKGHEDIRQDERVMQLFGLVNTLLLNSPLTNKSNQSIQRYPVVPLSPNNGLIGWVPNSDTMHDLILQYRKSRKIRPNLEHKIMLDESKNLERLTKMQKLELFLHTLQKTDGQDLERILWLKSSNSESWLDRRTNYTTSLAVMSMVGYILGLGDRHPSNLMMNRISGKILHIDFGDCFEVAIHREKFPETIPFRLTRMLIKAMEVSGTEGNFRYTCKNVMKLLRENKDSVMAMLEAFVYDPLINWRLQQDEMEFMTSKPTNKKRARRKSISRVSKPNKNKNGEVISWNIEETITTFDELIVTEDINRKALKVIKRINNKLTGRDFDPNKTLNVSIQVVRLIEQATSNENLSQCYIGWCPFW</sequence>
<feature type="region of interest" description="Disordered" evidence="10">
    <location>
        <begin position="912"/>
        <end position="967"/>
    </location>
</feature>
<feature type="compositionally biased region" description="Low complexity" evidence="10">
    <location>
        <begin position="1450"/>
        <end position="1466"/>
    </location>
</feature>
<dbReference type="SMART" id="SM01345">
    <property type="entry name" value="Rapamycin_bind"/>
    <property type="match status" value="1"/>
</dbReference>
<dbReference type="InterPro" id="IPR018936">
    <property type="entry name" value="PI3/4_kinase_CS"/>
</dbReference>
<dbReference type="EMBL" id="JAOAOG010000243">
    <property type="protein sequence ID" value="KAJ6236572.1"/>
    <property type="molecule type" value="Genomic_DNA"/>
</dbReference>
<accession>A0ABQ8XVD5</accession>
<dbReference type="SMART" id="SM01346">
    <property type="entry name" value="DUF3385"/>
    <property type="match status" value="1"/>
</dbReference>
<feature type="compositionally biased region" description="Acidic residues" evidence="10">
    <location>
        <begin position="2080"/>
        <end position="2138"/>
    </location>
</feature>
<dbReference type="CDD" id="cd05169">
    <property type="entry name" value="PIKKc_TOR"/>
    <property type="match status" value="1"/>
</dbReference>
<evidence type="ECO:0000259" key="11">
    <source>
        <dbReference type="PROSITE" id="PS50290"/>
    </source>
</evidence>
<comment type="catalytic activity">
    <reaction evidence="8">
        <text>L-seryl-[protein] + ATP = O-phospho-L-seryl-[protein] + ADP + H(+)</text>
        <dbReference type="Rhea" id="RHEA:17989"/>
        <dbReference type="Rhea" id="RHEA-COMP:9863"/>
        <dbReference type="Rhea" id="RHEA-COMP:11604"/>
        <dbReference type="ChEBI" id="CHEBI:15378"/>
        <dbReference type="ChEBI" id="CHEBI:29999"/>
        <dbReference type="ChEBI" id="CHEBI:30616"/>
        <dbReference type="ChEBI" id="CHEBI:83421"/>
        <dbReference type="ChEBI" id="CHEBI:456216"/>
        <dbReference type="EC" id="2.7.11.1"/>
    </reaction>
</comment>
<keyword evidence="4 9" id="KW-0547">Nucleotide-binding</keyword>
<dbReference type="GO" id="GO:0016301">
    <property type="term" value="F:kinase activity"/>
    <property type="evidence" value="ECO:0007669"/>
    <property type="project" value="UniProtKB-KW"/>
</dbReference>
<feature type="compositionally biased region" description="Basic and acidic residues" evidence="10">
    <location>
        <begin position="1016"/>
        <end position="1026"/>
    </location>
</feature>
<dbReference type="SUPFAM" id="SSF48371">
    <property type="entry name" value="ARM repeat"/>
    <property type="match status" value="2"/>
</dbReference>
<evidence type="ECO:0000256" key="1">
    <source>
        <dbReference type="ARBA" id="ARBA00011031"/>
    </source>
</evidence>
<dbReference type="InterPro" id="IPR009076">
    <property type="entry name" value="FRB_dom"/>
</dbReference>
<evidence type="ECO:0000256" key="10">
    <source>
        <dbReference type="SAM" id="MobiDB-lite"/>
    </source>
</evidence>
<dbReference type="PROSITE" id="PS51190">
    <property type="entry name" value="FATC"/>
    <property type="match status" value="1"/>
</dbReference>
<feature type="region of interest" description="Disordered" evidence="10">
    <location>
        <begin position="533"/>
        <end position="566"/>
    </location>
</feature>
<proteinExistence type="inferred from homology"/>
<dbReference type="SMART" id="SM01343">
    <property type="entry name" value="FATC"/>
    <property type="match status" value="1"/>
</dbReference>
<dbReference type="Gene3D" id="3.30.1010.10">
    <property type="entry name" value="Phosphatidylinositol 3-kinase Catalytic Subunit, Chain A, domain 4"/>
    <property type="match status" value="1"/>
</dbReference>
<dbReference type="InterPro" id="IPR011989">
    <property type="entry name" value="ARM-like"/>
</dbReference>
<dbReference type="Gene3D" id="1.10.1070.11">
    <property type="entry name" value="Phosphatidylinositol 3-/4-kinase, catalytic domain"/>
    <property type="match status" value="1"/>
</dbReference>
<feature type="region of interest" description="Disordered" evidence="10">
    <location>
        <begin position="1679"/>
        <end position="1724"/>
    </location>
</feature>
<feature type="compositionally biased region" description="Low complexity" evidence="10">
    <location>
        <begin position="1702"/>
        <end position="1718"/>
    </location>
</feature>
<dbReference type="PANTHER" id="PTHR11139:SF9">
    <property type="entry name" value="SERINE_THREONINE-PROTEIN KINASE MTOR"/>
    <property type="match status" value="1"/>
</dbReference>
<dbReference type="InterPro" id="IPR024585">
    <property type="entry name" value="mTOR_dom"/>
</dbReference>
<dbReference type="InterPro" id="IPR000403">
    <property type="entry name" value="PI3/4_kinase_cat_dom"/>
</dbReference>
<comment type="caution">
    <text evidence="14">The sequence shown here is derived from an EMBL/GenBank/DDBJ whole genome shotgun (WGS) entry which is preliminary data.</text>
</comment>
<dbReference type="InterPro" id="IPR036940">
    <property type="entry name" value="PI3/4_kinase_cat_sf"/>
</dbReference>
<dbReference type="PROSITE" id="PS00915">
    <property type="entry name" value="PI3_4_KINASE_1"/>
    <property type="match status" value="1"/>
</dbReference>
<evidence type="ECO:0000256" key="9">
    <source>
        <dbReference type="RuleBase" id="RU364109"/>
    </source>
</evidence>
<feature type="compositionally biased region" description="Basic residues" evidence="10">
    <location>
        <begin position="2834"/>
        <end position="2851"/>
    </location>
</feature>
<keyword evidence="9" id="KW-0723">Serine/threonine-protein kinase</keyword>
<feature type="compositionally biased region" description="Low complexity" evidence="10">
    <location>
        <begin position="941"/>
        <end position="952"/>
    </location>
</feature>
<feature type="compositionally biased region" description="Acidic residues" evidence="10">
    <location>
        <begin position="540"/>
        <end position="550"/>
    </location>
</feature>
<evidence type="ECO:0000313" key="15">
    <source>
        <dbReference type="Proteomes" id="UP001150062"/>
    </source>
</evidence>
<reference evidence="14" key="1">
    <citation type="submission" date="2022-08" db="EMBL/GenBank/DDBJ databases">
        <title>Novel sulfate-reducing endosymbionts in the free-living metamonad Anaeramoeba.</title>
        <authorList>
            <person name="Jerlstrom-Hultqvist J."/>
            <person name="Cepicka I."/>
            <person name="Gallot-Lavallee L."/>
            <person name="Salas-Leiva D."/>
            <person name="Curtis B.A."/>
            <person name="Zahonova K."/>
            <person name="Pipaliya S."/>
            <person name="Dacks J."/>
            <person name="Roger A.J."/>
        </authorList>
    </citation>
    <scope>NUCLEOTIDE SEQUENCE</scope>
    <source>
        <strain evidence="14">Schooner1</strain>
    </source>
</reference>
<dbReference type="EC" id="2.7.11.1" evidence="9"/>
<organism evidence="14 15">
    <name type="scientific">Anaeramoeba flamelloides</name>
    <dbReference type="NCBI Taxonomy" id="1746091"/>
    <lineage>
        <taxon>Eukaryota</taxon>
        <taxon>Metamonada</taxon>
        <taxon>Anaeramoebidae</taxon>
        <taxon>Anaeramoeba</taxon>
    </lineage>
</organism>
<name>A0ABQ8XVD5_9EUKA</name>
<dbReference type="PROSITE" id="PS00916">
    <property type="entry name" value="PI3_4_KINASE_2"/>
    <property type="match status" value="1"/>
</dbReference>
<feature type="domain" description="FATC" evidence="13">
    <location>
        <begin position="2903"/>
        <end position="2935"/>
    </location>
</feature>
<dbReference type="InterPro" id="IPR003152">
    <property type="entry name" value="FATC_dom"/>
</dbReference>
<feature type="region of interest" description="Disordered" evidence="10">
    <location>
        <begin position="992"/>
        <end position="1026"/>
    </location>
</feature>
<dbReference type="Pfam" id="PF00454">
    <property type="entry name" value="PI3_PI4_kinase"/>
    <property type="match status" value="1"/>
</dbReference>
<feature type="compositionally biased region" description="Gly residues" evidence="10">
    <location>
        <begin position="1467"/>
        <end position="1478"/>
    </location>
</feature>
<evidence type="ECO:0000256" key="3">
    <source>
        <dbReference type="ARBA" id="ARBA00022737"/>
    </source>
</evidence>
<keyword evidence="5 9" id="KW-0418">Kinase</keyword>
<dbReference type="InterPro" id="IPR011009">
    <property type="entry name" value="Kinase-like_dom_sf"/>
</dbReference>